<evidence type="ECO:0000313" key="3">
    <source>
        <dbReference type="Proteomes" id="UP000652761"/>
    </source>
</evidence>
<dbReference type="Proteomes" id="UP000652761">
    <property type="component" value="Unassembled WGS sequence"/>
</dbReference>
<dbReference type="AlphaFoldDB" id="A0A843XBD7"/>
<dbReference type="Pfam" id="PF03732">
    <property type="entry name" value="Retrotrans_gag"/>
    <property type="match status" value="1"/>
</dbReference>
<keyword evidence="3" id="KW-1185">Reference proteome</keyword>
<name>A0A843XBD7_COLES</name>
<dbReference type="EMBL" id="NMUH01007131">
    <property type="protein sequence ID" value="MQM16714.1"/>
    <property type="molecule type" value="Genomic_DNA"/>
</dbReference>
<organism evidence="2 3">
    <name type="scientific">Colocasia esculenta</name>
    <name type="common">Wild taro</name>
    <name type="synonym">Arum esculentum</name>
    <dbReference type="NCBI Taxonomy" id="4460"/>
    <lineage>
        <taxon>Eukaryota</taxon>
        <taxon>Viridiplantae</taxon>
        <taxon>Streptophyta</taxon>
        <taxon>Embryophyta</taxon>
        <taxon>Tracheophyta</taxon>
        <taxon>Spermatophyta</taxon>
        <taxon>Magnoliopsida</taxon>
        <taxon>Liliopsida</taxon>
        <taxon>Araceae</taxon>
        <taxon>Aroideae</taxon>
        <taxon>Colocasieae</taxon>
        <taxon>Colocasia</taxon>
    </lineage>
</organism>
<protein>
    <recommendedName>
        <fullName evidence="1">Retrotransposon gag domain-containing protein</fullName>
    </recommendedName>
</protein>
<proteinExistence type="predicted"/>
<evidence type="ECO:0000313" key="2">
    <source>
        <dbReference type="EMBL" id="MQM16714.1"/>
    </source>
</evidence>
<evidence type="ECO:0000259" key="1">
    <source>
        <dbReference type="Pfam" id="PF03732"/>
    </source>
</evidence>
<feature type="domain" description="Retrotransposon gag" evidence="1">
    <location>
        <begin position="34"/>
        <end position="101"/>
    </location>
</feature>
<gene>
    <name evidence="2" type="ORF">Taro_049673</name>
</gene>
<comment type="caution">
    <text evidence="2">The sequence shown here is derived from an EMBL/GenBank/DDBJ whole genome shotgun (WGS) entry which is preliminary data.</text>
</comment>
<dbReference type="InterPro" id="IPR005162">
    <property type="entry name" value="Retrotrans_gag_dom"/>
</dbReference>
<accession>A0A843XBD7</accession>
<reference evidence="2" key="1">
    <citation type="submission" date="2017-07" db="EMBL/GenBank/DDBJ databases">
        <title>Taro Niue Genome Assembly and Annotation.</title>
        <authorList>
            <person name="Atibalentja N."/>
            <person name="Keating K."/>
            <person name="Fields C.J."/>
        </authorList>
    </citation>
    <scope>NUCLEOTIDE SEQUENCE</scope>
    <source>
        <strain evidence="2">Niue_2</strain>
        <tissue evidence="2">Leaf</tissue>
    </source>
</reference>
<sequence length="123" mass="14676">MFFREYDPDKAESWTHELERTFETMKCTEEDQVRLAVYQLKGPAHEWWRVQRQTHLTGQHLDQITWQRFLGVFHGEYFSDYARRERRDQFYELVQGDLTVRLLSSGKAGAGQRRRGGSHGPRS</sequence>
<dbReference type="OrthoDB" id="1432951at2759"/>